<dbReference type="CDD" id="cd00340">
    <property type="entry name" value="GSH_Peroxidase"/>
    <property type="match status" value="1"/>
</dbReference>
<sequence>MRDTSMPVAAMSIRRAESLQRTPATSTKLGERLNTGNLMSTNIETIAVKRNDGSDASLADYAGKVRLVVNVASKCGLTPQYEGLQRLYEEKRAAGLEVLAFPANNFKGQEPGTDAQIRDFCTTQYHVTFPLFAKISALGDDRHPLYTALVQAKPEAIGEGPFRERLKGFGIERENPADILWNFEKFLIGRNGQVVARFSPDVKADDPRLLAAIDAELAKSGRCQQ</sequence>
<organism evidence="6 7">
    <name type="scientific">Pandoraea nosoerga</name>
    <dbReference type="NCBI Taxonomy" id="2508296"/>
    <lineage>
        <taxon>Bacteria</taxon>
        <taxon>Pseudomonadati</taxon>
        <taxon>Pseudomonadota</taxon>
        <taxon>Betaproteobacteria</taxon>
        <taxon>Burkholderiales</taxon>
        <taxon>Burkholderiaceae</taxon>
        <taxon>Pandoraea</taxon>
    </lineage>
</organism>
<feature type="active site" evidence="4">
    <location>
        <position position="75"/>
    </location>
</feature>
<dbReference type="Gene3D" id="3.40.30.10">
    <property type="entry name" value="Glutaredoxin"/>
    <property type="match status" value="1"/>
</dbReference>
<dbReference type="PANTHER" id="PTHR11592">
    <property type="entry name" value="GLUTATHIONE PEROXIDASE"/>
    <property type="match status" value="1"/>
</dbReference>
<dbReference type="InterPro" id="IPR000889">
    <property type="entry name" value="Glutathione_peroxidase"/>
</dbReference>
<evidence type="ECO:0000313" key="7">
    <source>
        <dbReference type="Proteomes" id="UP000367825"/>
    </source>
</evidence>
<evidence type="ECO:0000313" key="6">
    <source>
        <dbReference type="EMBL" id="VVE24553.1"/>
    </source>
</evidence>
<evidence type="ECO:0000256" key="2">
    <source>
        <dbReference type="ARBA" id="ARBA00022559"/>
    </source>
</evidence>
<dbReference type="Proteomes" id="UP000367825">
    <property type="component" value="Unassembled WGS sequence"/>
</dbReference>
<proteinExistence type="inferred from homology"/>
<keyword evidence="2 5" id="KW-0575">Peroxidase</keyword>
<evidence type="ECO:0000256" key="1">
    <source>
        <dbReference type="ARBA" id="ARBA00006926"/>
    </source>
</evidence>
<keyword evidence="3 5" id="KW-0560">Oxidoreductase</keyword>
<dbReference type="InterPro" id="IPR036249">
    <property type="entry name" value="Thioredoxin-like_sf"/>
</dbReference>
<keyword evidence="7" id="KW-1185">Reference proteome</keyword>
<reference evidence="6 7" key="1">
    <citation type="submission" date="2019-08" db="EMBL/GenBank/DDBJ databases">
        <authorList>
            <person name="Peeters C."/>
        </authorList>
    </citation>
    <scope>NUCLEOTIDE SEQUENCE [LARGE SCALE GENOMIC DNA]</scope>
    <source>
        <strain evidence="6 7">LMG 31109</strain>
    </source>
</reference>
<accession>A0A5E4WK96</accession>
<dbReference type="GO" id="GO:0034599">
    <property type="term" value="P:cellular response to oxidative stress"/>
    <property type="evidence" value="ECO:0007669"/>
    <property type="project" value="TreeGrafter"/>
</dbReference>
<dbReference type="PROSITE" id="PS51355">
    <property type="entry name" value="GLUTATHIONE_PEROXID_3"/>
    <property type="match status" value="1"/>
</dbReference>
<dbReference type="GO" id="GO:0004601">
    <property type="term" value="F:peroxidase activity"/>
    <property type="evidence" value="ECO:0007669"/>
    <property type="project" value="UniProtKB-KW"/>
</dbReference>
<protein>
    <recommendedName>
        <fullName evidence="5">Glutathione peroxidase</fullName>
    </recommendedName>
</protein>
<dbReference type="SUPFAM" id="SSF52833">
    <property type="entry name" value="Thioredoxin-like"/>
    <property type="match status" value="1"/>
</dbReference>
<comment type="similarity">
    <text evidence="1 5">Belongs to the glutathione peroxidase family.</text>
</comment>
<evidence type="ECO:0000256" key="4">
    <source>
        <dbReference type="PIRSR" id="PIRSR000303-1"/>
    </source>
</evidence>
<gene>
    <name evidence="6" type="ORF">PNO31109_03309</name>
</gene>
<evidence type="ECO:0000256" key="5">
    <source>
        <dbReference type="RuleBase" id="RU000499"/>
    </source>
</evidence>
<dbReference type="EMBL" id="CABPSC010000013">
    <property type="protein sequence ID" value="VVE24553.1"/>
    <property type="molecule type" value="Genomic_DNA"/>
</dbReference>
<dbReference type="PANTHER" id="PTHR11592:SF40">
    <property type="entry name" value="THIOREDOXIN_GLUTATHIONE PEROXIDASE BTUE"/>
    <property type="match status" value="1"/>
</dbReference>
<name>A0A5E4WK96_9BURK</name>
<dbReference type="AlphaFoldDB" id="A0A5E4WK96"/>
<dbReference type="PIRSF" id="PIRSF000303">
    <property type="entry name" value="Glutathion_perox"/>
    <property type="match status" value="1"/>
</dbReference>
<dbReference type="PRINTS" id="PR01011">
    <property type="entry name" value="GLUTPROXDASE"/>
</dbReference>
<dbReference type="Pfam" id="PF00255">
    <property type="entry name" value="GSHPx"/>
    <property type="match status" value="1"/>
</dbReference>
<evidence type="ECO:0000256" key="3">
    <source>
        <dbReference type="ARBA" id="ARBA00023002"/>
    </source>
</evidence>